<dbReference type="EMBL" id="JARQWQ010000080">
    <property type="protein sequence ID" value="KAK2553154.1"/>
    <property type="molecule type" value="Genomic_DNA"/>
</dbReference>
<comment type="caution">
    <text evidence="1">The sequence shown here is derived from an EMBL/GenBank/DDBJ whole genome shotgun (WGS) entry which is preliminary data.</text>
</comment>
<protein>
    <submittedName>
        <fullName evidence="1">Uncharacterized protein</fullName>
    </submittedName>
</protein>
<reference evidence="1" key="1">
    <citation type="journal article" date="2023" name="G3 (Bethesda)">
        <title>Whole genome assembly and annotation of the endangered Caribbean coral Acropora cervicornis.</title>
        <authorList>
            <person name="Selwyn J.D."/>
            <person name="Vollmer S.V."/>
        </authorList>
    </citation>
    <scope>NUCLEOTIDE SEQUENCE</scope>
    <source>
        <strain evidence="1">K2</strain>
    </source>
</reference>
<dbReference type="AlphaFoldDB" id="A0AAD9Q1T5"/>
<name>A0AAD9Q1T5_ACRCE</name>
<proteinExistence type="predicted"/>
<keyword evidence="2" id="KW-1185">Reference proteome</keyword>
<gene>
    <name evidence="1" type="ORF">P5673_025611</name>
</gene>
<accession>A0AAD9Q1T5</accession>
<evidence type="ECO:0000313" key="1">
    <source>
        <dbReference type="EMBL" id="KAK2553154.1"/>
    </source>
</evidence>
<dbReference type="Proteomes" id="UP001249851">
    <property type="component" value="Unassembled WGS sequence"/>
</dbReference>
<organism evidence="1 2">
    <name type="scientific">Acropora cervicornis</name>
    <name type="common">Staghorn coral</name>
    <dbReference type="NCBI Taxonomy" id="6130"/>
    <lineage>
        <taxon>Eukaryota</taxon>
        <taxon>Metazoa</taxon>
        <taxon>Cnidaria</taxon>
        <taxon>Anthozoa</taxon>
        <taxon>Hexacorallia</taxon>
        <taxon>Scleractinia</taxon>
        <taxon>Astrocoeniina</taxon>
        <taxon>Acroporidae</taxon>
        <taxon>Acropora</taxon>
    </lineage>
</organism>
<sequence>MAVWKLYKNVSSTHPRLAGWKDNKKFQQQQLSTDKFLTFCSQHHVSKILFNSLGKEMYNNKQ</sequence>
<evidence type="ECO:0000313" key="2">
    <source>
        <dbReference type="Proteomes" id="UP001249851"/>
    </source>
</evidence>
<reference evidence="1" key="2">
    <citation type="journal article" date="2023" name="Science">
        <title>Genomic signatures of disease resistance in endangered staghorn corals.</title>
        <authorList>
            <person name="Vollmer S.V."/>
            <person name="Selwyn J.D."/>
            <person name="Despard B.A."/>
            <person name="Roesel C.L."/>
        </authorList>
    </citation>
    <scope>NUCLEOTIDE SEQUENCE</scope>
    <source>
        <strain evidence="1">K2</strain>
    </source>
</reference>